<accession>A0A6C0HWR9</accession>
<proteinExistence type="predicted"/>
<protein>
    <submittedName>
        <fullName evidence="1">Uncharacterized protein</fullName>
    </submittedName>
</protein>
<dbReference type="EMBL" id="MN740029">
    <property type="protein sequence ID" value="QHT84964.1"/>
    <property type="molecule type" value="Genomic_DNA"/>
</dbReference>
<sequence length="122" mass="13547">MKHVIIYIASLKCDIQFNIGENAEDNDSIIRLAEADDLWFHIGGGKPSCHVTASNVITDSKNSKDSKKGLKYIITQGAVLCKSMSKYKSDKNVEIVYTFVKNVCCSEIPGRVTLSNYKTIII</sequence>
<name>A0A6C0HWR9_9ZZZZ</name>
<organism evidence="1">
    <name type="scientific">viral metagenome</name>
    <dbReference type="NCBI Taxonomy" id="1070528"/>
    <lineage>
        <taxon>unclassified sequences</taxon>
        <taxon>metagenomes</taxon>
        <taxon>organismal metagenomes</taxon>
    </lineage>
</organism>
<reference evidence="1" key="1">
    <citation type="journal article" date="2020" name="Nature">
        <title>Giant virus diversity and host interactions through global metagenomics.</title>
        <authorList>
            <person name="Schulz F."/>
            <person name="Roux S."/>
            <person name="Paez-Espino D."/>
            <person name="Jungbluth S."/>
            <person name="Walsh D.A."/>
            <person name="Denef V.J."/>
            <person name="McMahon K.D."/>
            <person name="Konstantinidis K.T."/>
            <person name="Eloe-Fadrosh E.A."/>
            <person name="Kyrpides N.C."/>
            <person name="Woyke T."/>
        </authorList>
    </citation>
    <scope>NUCLEOTIDE SEQUENCE</scope>
    <source>
        <strain evidence="1">GVMAG-M-3300023184-178</strain>
    </source>
</reference>
<dbReference type="AlphaFoldDB" id="A0A6C0HWR9"/>
<evidence type="ECO:0000313" key="1">
    <source>
        <dbReference type="EMBL" id="QHT84964.1"/>
    </source>
</evidence>